<dbReference type="PANTHER" id="PTHR12526">
    <property type="entry name" value="GLYCOSYLTRANSFERASE"/>
    <property type="match status" value="1"/>
</dbReference>
<feature type="domain" description="Glycosyltransferase subfamily 4-like N-terminal" evidence="2">
    <location>
        <begin position="73"/>
        <end position="163"/>
    </location>
</feature>
<gene>
    <name evidence="3" type="ORF">GCM10007387_45920</name>
</gene>
<dbReference type="SUPFAM" id="SSF53756">
    <property type="entry name" value="UDP-Glycosyltransferase/glycogen phosphorylase"/>
    <property type="match status" value="1"/>
</dbReference>
<evidence type="ECO:0000259" key="1">
    <source>
        <dbReference type="Pfam" id="PF00534"/>
    </source>
</evidence>
<protein>
    <submittedName>
        <fullName evidence="3">Polysaccharide biosynthesis protein</fullName>
    </submittedName>
</protein>
<dbReference type="CDD" id="cd03801">
    <property type="entry name" value="GT4_PimA-like"/>
    <property type="match status" value="1"/>
</dbReference>
<sequence length="354" mass="38427">MKAPKFLMMGTSATGKGGIATVVAVLQREGFFERNGGRYVVTHLQGSPVQKIGTAMNAVFQLLGVRLRGARPCVHVHSASRASFFRKSALLWVARVLGCKTVFHLHGAEFRQFATVESGPLVSRWIRHTLRRSSAVVTLSESWARFLREFAPGANVVVIPNSVQLPAVTVRPDVAPNILFLGRAEQRKGIFDLLRAVRDLVAVIPEVKLVIGGDGDLDAVVRAAEELGIRQHVEIAGWMGGEEKARRLEEAMVFCLPSHDEGLPMAMLEAMAAGLPVVVTPVGGIPEAIVHGDNGMLVPPGQPAELAAVLGEVLRNKELRNRLGARARQTIETRFGTAVVLDQLSHLYDELARK</sequence>
<accession>A0AA87Y050</accession>
<dbReference type="InterPro" id="IPR028098">
    <property type="entry name" value="Glyco_trans_4-like_N"/>
</dbReference>
<dbReference type="AlphaFoldDB" id="A0AA87Y050"/>
<dbReference type="Pfam" id="PF00534">
    <property type="entry name" value="Glycos_transf_1"/>
    <property type="match status" value="1"/>
</dbReference>
<evidence type="ECO:0000259" key="2">
    <source>
        <dbReference type="Pfam" id="PF13439"/>
    </source>
</evidence>
<comment type="caution">
    <text evidence="3">The sequence shown here is derived from an EMBL/GenBank/DDBJ whole genome shotgun (WGS) entry which is preliminary data.</text>
</comment>
<dbReference type="Proteomes" id="UP000628442">
    <property type="component" value="Unassembled WGS sequence"/>
</dbReference>
<reference evidence="3" key="1">
    <citation type="journal article" date="2014" name="Int. J. Syst. Evol. Microbiol.">
        <title>Complete genome sequence of Corynebacterium casei LMG S-19264T (=DSM 44701T), isolated from a smear-ripened cheese.</title>
        <authorList>
            <consortium name="US DOE Joint Genome Institute (JGI-PGF)"/>
            <person name="Walter F."/>
            <person name="Albersmeier A."/>
            <person name="Kalinowski J."/>
            <person name="Ruckert C."/>
        </authorList>
    </citation>
    <scope>NUCLEOTIDE SEQUENCE</scope>
    <source>
        <strain evidence="3">KCTC 12343</strain>
    </source>
</reference>
<dbReference type="GO" id="GO:0016757">
    <property type="term" value="F:glycosyltransferase activity"/>
    <property type="evidence" value="ECO:0007669"/>
    <property type="project" value="InterPro"/>
</dbReference>
<dbReference type="RefSeq" id="WP_229420483.1">
    <property type="nucleotide sequence ID" value="NZ_BMWV01000012.1"/>
</dbReference>
<name>A0AA87Y050_9BURK</name>
<proteinExistence type="predicted"/>
<feature type="domain" description="Glycosyl transferase family 1" evidence="1">
    <location>
        <begin position="173"/>
        <end position="329"/>
    </location>
</feature>
<evidence type="ECO:0000313" key="3">
    <source>
        <dbReference type="EMBL" id="GGY58235.1"/>
    </source>
</evidence>
<dbReference type="InterPro" id="IPR001296">
    <property type="entry name" value="Glyco_trans_1"/>
</dbReference>
<dbReference type="EMBL" id="BMWV01000012">
    <property type="protein sequence ID" value="GGY58235.1"/>
    <property type="molecule type" value="Genomic_DNA"/>
</dbReference>
<dbReference type="Gene3D" id="3.40.50.2000">
    <property type="entry name" value="Glycogen Phosphorylase B"/>
    <property type="match status" value="2"/>
</dbReference>
<evidence type="ECO:0000313" key="4">
    <source>
        <dbReference type="Proteomes" id="UP000628442"/>
    </source>
</evidence>
<organism evidence="3 4">
    <name type="scientific">Pseudoduganella albidiflava</name>
    <dbReference type="NCBI Taxonomy" id="321983"/>
    <lineage>
        <taxon>Bacteria</taxon>
        <taxon>Pseudomonadati</taxon>
        <taxon>Pseudomonadota</taxon>
        <taxon>Betaproteobacteria</taxon>
        <taxon>Burkholderiales</taxon>
        <taxon>Oxalobacteraceae</taxon>
        <taxon>Telluria group</taxon>
        <taxon>Pseudoduganella</taxon>
    </lineage>
</organism>
<dbReference type="Pfam" id="PF13439">
    <property type="entry name" value="Glyco_transf_4"/>
    <property type="match status" value="1"/>
</dbReference>
<reference evidence="3" key="2">
    <citation type="submission" date="2022-12" db="EMBL/GenBank/DDBJ databases">
        <authorList>
            <person name="Sun Q."/>
            <person name="Kim S."/>
        </authorList>
    </citation>
    <scope>NUCLEOTIDE SEQUENCE</scope>
    <source>
        <strain evidence="3">KCTC 12343</strain>
    </source>
</reference>